<evidence type="ECO:0000313" key="3">
    <source>
        <dbReference type="EMBL" id="BBE18798.1"/>
    </source>
</evidence>
<accession>A0A5K7SB45</accession>
<proteinExistence type="predicted"/>
<evidence type="ECO:0000256" key="1">
    <source>
        <dbReference type="SAM" id="Phobius"/>
    </source>
</evidence>
<dbReference type="Pfam" id="PF04015">
    <property type="entry name" value="DUF362"/>
    <property type="match status" value="1"/>
</dbReference>
<feature type="domain" description="DUF362" evidence="2">
    <location>
        <begin position="215"/>
        <end position="441"/>
    </location>
</feature>
<feature type="transmembrane region" description="Helical" evidence="1">
    <location>
        <begin position="89"/>
        <end position="108"/>
    </location>
</feature>
<sequence>MKSLIQFLKKYRESSVSNPIFGKLIFLSLGIATTVWFLIRVIPKPQRAAYPCMQASAPVMSGFVIYLLTLTGTFKAFRLAQLNFKKARYFYFIAFLVVAFGGSIAFFVQNPENVFANSTPEWIITPNAPVGTSHGINPGRVVWVHNPKAANWNGSTGFWWDDKYNSQPETDKMMNRTLLSLTGEKSLAKAWKALFVSFNQTKKGNAEGYQPNQKIAVKINANNNSAQTNSNEINASPQMTLALLRTMIHDAGIPQKNISVFDASRFITDNIYDKCHAEFPEVIFVDNVGGNGRVKSTYVERAIPYSVDNGKLDQGLATCAVEADYLINVALLKGHVGQGVTLCGKNYYGVTSINSDWRKNAHDNFDQNREGKPKYMTFVDFLGHKDLGGKTMLFLIDGLYGAKLVNGIPAPKWQMAPFNNNWPSSLFASQDGVAIDAVGLDFIRSEWPDALDIKFSDQYLIEAAQANNPPSKAVYDPERDGSKLSSLGVMEHWNNAKDKKYSKNLGKKDGIELIQATIQ</sequence>
<organism evidence="3 4">
    <name type="scientific">Aquipluma nitroreducens</name>
    <dbReference type="NCBI Taxonomy" id="2010828"/>
    <lineage>
        <taxon>Bacteria</taxon>
        <taxon>Pseudomonadati</taxon>
        <taxon>Bacteroidota</taxon>
        <taxon>Bacteroidia</taxon>
        <taxon>Marinilabiliales</taxon>
        <taxon>Prolixibacteraceae</taxon>
        <taxon>Aquipluma</taxon>
    </lineage>
</organism>
<dbReference type="KEGG" id="anf:AQPE_2966"/>
<feature type="transmembrane region" description="Helical" evidence="1">
    <location>
        <begin position="59"/>
        <end position="77"/>
    </location>
</feature>
<feature type="transmembrane region" description="Helical" evidence="1">
    <location>
        <begin position="20"/>
        <end position="39"/>
    </location>
</feature>
<dbReference type="RefSeq" id="WP_318347102.1">
    <property type="nucleotide sequence ID" value="NZ_AP018694.1"/>
</dbReference>
<dbReference type="Proteomes" id="UP001193389">
    <property type="component" value="Chromosome"/>
</dbReference>
<evidence type="ECO:0000259" key="2">
    <source>
        <dbReference type="Pfam" id="PF04015"/>
    </source>
</evidence>
<keyword evidence="1" id="KW-0472">Membrane</keyword>
<keyword evidence="1" id="KW-1133">Transmembrane helix</keyword>
<keyword evidence="4" id="KW-1185">Reference proteome</keyword>
<dbReference type="InterPro" id="IPR007160">
    <property type="entry name" value="DUF362"/>
</dbReference>
<protein>
    <recommendedName>
        <fullName evidence="2">DUF362 domain-containing protein</fullName>
    </recommendedName>
</protein>
<keyword evidence="1" id="KW-0812">Transmembrane</keyword>
<reference evidence="3" key="1">
    <citation type="journal article" date="2020" name="Int. J. Syst. Evol. Microbiol.">
        <title>Aquipluma nitroreducens gen. nov. sp. nov., a novel facultatively anaerobic bacterium isolated from a freshwater lake.</title>
        <authorList>
            <person name="Watanabe M."/>
            <person name="Kojima H."/>
            <person name="Fukui M."/>
        </authorList>
    </citation>
    <scope>NUCLEOTIDE SEQUENCE</scope>
    <source>
        <strain evidence="3">MeG22</strain>
    </source>
</reference>
<gene>
    <name evidence="3" type="ORF">AQPE_2966</name>
</gene>
<evidence type="ECO:0000313" key="4">
    <source>
        <dbReference type="Proteomes" id="UP001193389"/>
    </source>
</evidence>
<dbReference type="EMBL" id="AP018694">
    <property type="protein sequence ID" value="BBE18798.1"/>
    <property type="molecule type" value="Genomic_DNA"/>
</dbReference>
<dbReference type="AlphaFoldDB" id="A0A5K7SB45"/>
<name>A0A5K7SB45_9BACT</name>